<feature type="region of interest" description="Disordered" evidence="1">
    <location>
        <begin position="1"/>
        <end position="29"/>
    </location>
</feature>
<evidence type="ECO:0000313" key="2">
    <source>
        <dbReference type="EMBL" id="GAA4266617.1"/>
    </source>
</evidence>
<feature type="region of interest" description="Disordered" evidence="1">
    <location>
        <begin position="344"/>
        <end position="373"/>
    </location>
</feature>
<comment type="caution">
    <text evidence="2">The sequence shown here is derived from an EMBL/GenBank/DDBJ whole genome shotgun (WGS) entry which is preliminary data.</text>
</comment>
<keyword evidence="3" id="KW-1185">Reference proteome</keyword>
<proteinExistence type="predicted"/>
<dbReference type="Pfam" id="PF04796">
    <property type="entry name" value="RepA_C"/>
    <property type="match status" value="1"/>
</dbReference>
<accession>A0ABP8E2Z2</accession>
<evidence type="ECO:0000313" key="3">
    <source>
        <dbReference type="Proteomes" id="UP001501594"/>
    </source>
</evidence>
<sequence length="373" mass="41686">MTSDAAADTGDKWHEDGDEPNAVSSLGEAAPRIEPVIPAGFFNGLEMTKDQVRLIDYRSSLERNGGQPDEIAFSARVWAQVSLPYKDPGEVPFWVRRNGNITLRVQPAAVTDRAGNDTAAYPFGIFPRHIMTWMATEAVRTRKPTLELGDDMQEFMEKLQIKAGGNSRKLLANQMERVFGSRLSVEGLVVGADGTGYGHSKEYFPIADSTQLWFNEKDELRQPGQPGLFTSKVTLSDRFYESIIERPVPVDPGALQALGAKPLTFDIYVWIGYRLYGIEYPTKMAWAELHKQFGSQTKRLRDFRAAFAGAIRDIAIIMPGLRYELEPDYFVLYPSPTPIEQTAKRRIVRTPRSSGAPRNLRAVEPPEADAGDE</sequence>
<gene>
    <name evidence="2" type="ORF">GCM10022256_22290</name>
</gene>
<name>A0ABP8E2Z2_9MICO</name>
<reference evidence="3" key="1">
    <citation type="journal article" date="2019" name="Int. J. Syst. Evol. Microbiol.">
        <title>The Global Catalogue of Microorganisms (GCM) 10K type strain sequencing project: providing services to taxonomists for standard genome sequencing and annotation.</title>
        <authorList>
            <consortium name="The Broad Institute Genomics Platform"/>
            <consortium name="The Broad Institute Genome Sequencing Center for Infectious Disease"/>
            <person name="Wu L."/>
            <person name="Ma J."/>
        </authorList>
    </citation>
    <scope>NUCLEOTIDE SEQUENCE [LARGE SCALE GENOMIC DNA]</scope>
    <source>
        <strain evidence="3">JCM 17442</strain>
    </source>
</reference>
<evidence type="ECO:0000256" key="1">
    <source>
        <dbReference type="SAM" id="MobiDB-lite"/>
    </source>
</evidence>
<dbReference type="InterPro" id="IPR006881">
    <property type="entry name" value="RepA_C"/>
</dbReference>
<organism evidence="2 3">
    <name type="scientific">Frondihabitans peucedani</name>
    <dbReference type="NCBI Taxonomy" id="598626"/>
    <lineage>
        <taxon>Bacteria</taxon>
        <taxon>Bacillati</taxon>
        <taxon>Actinomycetota</taxon>
        <taxon>Actinomycetes</taxon>
        <taxon>Micrococcales</taxon>
        <taxon>Microbacteriaceae</taxon>
        <taxon>Frondihabitans</taxon>
    </lineage>
</organism>
<evidence type="ECO:0008006" key="4">
    <source>
        <dbReference type="Google" id="ProtNLM"/>
    </source>
</evidence>
<dbReference type="EMBL" id="BAABAU010000002">
    <property type="protein sequence ID" value="GAA4266617.1"/>
    <property type="molecule type" value="Genomic_DNA"/>
</dbReference>
<protein>
    <recommendedName>
        <fullName evidence="4">RepA protein</fullName>
    </recommendedName>
</protein>
<dbReference type="RefSeq" id="WP_344796168.1">
    <property type="nucleotide sequence ID" value="NZ_BAABAU010000002.1"/>
</dbReference>
<dbReference type="Proteomes" id="UP001501594">
    <property type="component" value="Unassembled WGS sequence"/>
</dbReference>